<evidence type="ECO:0000256" key="8">
    <source>
        <dbReference type="SAM" id="MobiDB-lite"/>
    </source>
</evidence>
<dbReference type="EMBL" id="KQ483578">
    <property type="protein sequence ID" value="KYP45826.1"/>
    <property type="molecule type" value="Genomic_DNA"/>
</dbReference>
<evidence type="ECO:0000256" key="4">
    <source>
        <dbReference type="ARBA" id="ARBA00022833"/>
    </source>
</evidence>
<reference evidence="10" key="1">
    <citation type="journal article" date="2012" name="Nat. Biotechnol.">
        <title>Draft genome sequence of pigeonpea (Cajanus cajan), an orphan legume crop of resource-poor farmers.</title>
        <authorList>
            <person name="Varshney R.K."/>
            <person name="Chen W."/>
            <person name="Li Y."/>
            <person name="Bharti A.K."/>
            <person name="Saxena R.K."/>
            <person name="Schlueter J.A."/>
            <person name="Donoghue M.T."/>
            <person name="Azam S."/>
            <person name="Fan G."/>
            <person name="Whaley A.M."/>
            <person name="Farmer A.D."/>
            <person name="Sheridan J."/>
            <person name="Iwata A."/>
            <person name="Tuteja R."/>
            <person name="Penmetsa R.V."/>
            <person name="Wu W."/>
            <person name="Upadhyaya H.D."/>
            <person name="Yang S.P."/>
            <person name="Shah T."/>
            <person name="Saxena K.B."/>
            <person name="Michael T."/>
            <person name="McCombie W.R."/>
            <person name="Yang B."/>
            <person name="Zhang G."/>
            <person name="Yang H."/>
            <person name="Wang J."/>
            <person name="Spillane C."/>
            <person name="Cook D.R."/>
            <person name="May G.D."/>
            <person name="Xu X."/>
            <person name="Jackson S.A."/>
        </authorList>
    </citation>
    <scope>NUCLEOTIDE SEQUENCE [LARGE SCALE GENOMIC DNA]</scope>
</reference>
<dbReference type="STRING" id="3821.A0A151RTF6"/>
<gene>
    <name evidence="10" type="ORF">KK1_032644</name>
</gene>
<keyword evidence="4" id="KW-0862">Zinc</keyword>
<dbReference type="InterPro" id="IPR003656">
    <property type="entry name" value="Znf_BED"/>
</dbReference>
<dbReference type="Pfam" id="PF04937">
    <property type="entry name" value="DUF659"/>
    <property type="match status" value="1"/>
</dbReference>
<evidence type="ECO:0000259" key="9">
    <source>
        <dbReference type="PROSITE" id="PS50808"/>
    </source>
</evidence>
<keyword evidence="2" id="KW-0479">Metal-binding</keyword>
<dbReference type="Pfam" id="PF02892">
    <property type="entry name" value="zf-BED"/>
    <property type="match status" value="1"/>
</dbReference>
<keyword evidence="6" id="KW-0539">Nucleus</keyword>
<keyword evidence="11" id="KW-1185">Reference proteome</keyword>
<dbReference type="PANTHER" id="PTHR32166">
    <property type="entry name" value="OSJNBA0013A04.12 PROTEIN"/>
    <property type="match status" value="1"/>
</dbReference>
<evidence type="ECO:0000256" key="7">
    <source>
        <dbReference type="PROSITE-ProRule" id="PRU00027"/>
    </source>
</evidence>
<dbReference type="SUPFAM" id="SSF53098">
    <property type="entry name" value="Ribonuclease H-like"/>
    <property type="match status" value="1"/>
</dbReference>
<dbReference type="GO" id="GO:0008270">
    <property type="term" value="F:zinc ion binding"/>
    <property type="evidence" value="ECO:0007669"/>
    <property type="project" value="UniProtKB-KW"/>
</dbReference>
<dbReference type="InterPro" id="IPR008906">
    <property type="entry name" value="HATC_C_dom"/>
</dbReference>
<comment type="subcellular location">
    <subcellularLocation>
        <location evidence="1">Nucleus</location>
    </subcellularLocation>
</comment>
<dbReference type="OMA" id="NMANIGD"/>
<dbReference type="Pfam" id="PF05699">
    <property type="entry name" value="Dimer_Tnp_hAT"/>
    <property type="match status" value="1"/>
</dbReference>
<dbReference type="PROSITE" id="PS50808">
    <property type="entry name" value="ZF_BED"/>
    <property type="match status" value="1"/>
</dbReference>
<dbReference type="InterPro" id="IPR012337">
    <property type="entry name" value="RNaseH-like_sf"/>
</dbReference>
<dbReference type="GO" id="GO:0046983">
    <property type="term" value="F:protein dimerization activity"/>
    <property type="evidence" value="ECO:0007669"/>
    <property type="project" value="InterPro"/>
</dbReference>
<dbReference type="InterPro" id="IPR007021">
    <property type="entry name" value="DUF659"/>
</dbReference>
<evidence type="ECO:0000256" key="5">
    <source>
        <dbReference type="ARBA" id="ARBA00023125"/>
    </source>
</evidence>
<evidence type="ECO:0000256" key="1">
    <source>
        <dbReference type="ARBA" id="ARBA00004123"/>
    </source>
</evidence>
<evidence type="ECO:0000256" key="3">
    <source>
        <dbReference type="ARBA" id="ARBA00022771"/>
    </source>
</evidence>
<feature type="domain" description="BED-type" evidence="9">
    <location>
        <begin position="10"/>
        <end position="67"/>
    </location>
</feature>
<keyword evidence="5" id="KW-0238">DNA-binding</keyword>
<evidence type="ECO:0000256" key="6">
    <source>
        <dbReference type="ARBA" id="ARBA00023242"/>
    </source>
</evidence>
<protein>
    <recommendedName>
        <fullName evidence="9">BED-type domain-containing protein</fullName>
    </recommendedName>
</protein>
<evidence type="ECO:0000313" key="10">
    <source>
        <dbReference type="EMBL" id="KYP45826.1"/>
    </source>
</evidence>
<proteinExistence type="predicted"/>
<dbReference type="GO" id="GO:0005634">
    <property type="term" value="C:nucleus"/>
    <property type="evidence" value="ECO:0007669"/>
    <property type="project" value="UniProtKB-SubCell"/>
</dbReference>
<sequence>MSSSSSINSKRSDVAWKHCTPVRENDTNEILCNYCRKVMKGGITRVKQHLIGKAGNVTACLMAPEAVKVEIRAAMDGKKHRQNEAFKKAMQEIEVQCEEGFMELGGSDSRLPPIGDFRLKDTRKGPMDLYTQPQSTAAKNRKDKVVQAGIRELCDKKAVERVYQYIARFWYQAGISFNLIKLESFQDMIREIGHFGKHLKAPSYHDIRVPLLQKEVEFTNELMKPLKDQWASFGCSLMSDAWTDRKQRSIINFLVNSSSGTMFLRSVDASDYVKTGEKIFELLDSIVEEIGEEKVVQVITDNGSNYVLAGRLLEEKRKKIYWTPCAAHCIDLMLEDIGKLPHIKKTIQRAISLVGFIYSHSSTLSMLRFFTGGRELVRHAITREKKPAMGYIYEAMDKAKETIMKSFKNESKYKDVFEIIDKRWDIQLHRPLHAAGHFLNPEFFYANPQMEFNGEIIRGLYDCINKLLGDLEMEKIVHKELAHYKAASGMFGCTTAIAMRGEVAPAQWWRMYGSDTPYLQQLAIRILSLTCSASGCERNWSVFEQVHTKRRNRLEHKRLHDLVFVKYNQALHQRYNLKDEIDPISLNGIDDCNEWLIGEMDEEEGEDERVHEGDDDLTWRQVYQASGLDEPRQYTRRHKRRGASGEEQVGTSTNPSKRAKGLASKNKGKRVEEVETSEDSSSSSEEEEPNANLIHSDGEEAEGFLNEKHHHVEINYADIDEDEE</sequence>
<dbReference type="Proteomes" id="UP000075243">
    <property type="component" value="Unassembled WGS sequence"/>
</dbReference>
<feature type="region of interest" description="Disordered" evidence="8">
    <location>
        <begin position="624"/>
        <end position="724"/>
    </location>
</feature>
<dbReference type="GO" id="GO:0003677">
    <property type="term" value="F:DNA binding"/>
    <property type="evidence" value="ECO:0007669"/>
    <property type="project" value="UniProtKB-KW"/>
</dbReference>
<dbReference type="Gramene" id="C.cajan_30922.t">
    <property type="protein sequence ID" value="C.cajan_30922.t"/>
    <property type="gene ID" value="C.cajan_30922"/>
</dbReference>
<accession>A0A151RTF6</accession>
<feature type="compositionally biased region" description="Acidic residues" evidence="8">
    <location>
        <begin position="674"/>
        <end position="689"/>
    </location>
</feature>
<dbReference type="PANTHER" id="PTHR32166:SF74">
    <property type="entry name" value="OS05G0256350 PROTEIN"/>
    <property type="match status" value="1"/>
</dbReference>
<evidence type="ECO:0000313" key="11">
    <source>
        <dbReference type="Proteomes" id="UP000075243"/>
    </source>
</evidence>
<evidence type="ECO:0000256" key="2">
    <source>
        <dbReference type="ARBA" id="ARBA00022723"/>
    </source>
</evidence>
<dbReference type="AlphaFoldDB" id="A0A151RTF6"/>
<organism evidence="10 11">
    <name type="scientific">Cajanus cajan</name>
    <name type="common">Pigeon pea</name>
    <name type="synonym">Cajanus indicus</name>
    <dbReference type="NCBI Taxonomy" id="3821"/>
    <lineage>
        <taxon>Eukaryota</taxon>
        <taxon>Viridiplantae</taxon>
        <taxon>Streptophyta</taxon>
        <taxon>Embryophyta</taxon>
        <taxon>Tracheophyta</taxon>
        <taxon>Spermatophyta</taxon>
        <taxon>Magnoliopsida</taxon>
        <taxon>eudicotyledons</taxon>
        <taxon>Gunneridae</taxon>
        <taxon>Pentapetalae</taxon>
        <taxon>rosids</taxon>
        <taxon>fabids</taxon>
        <taxon>Fabales</taxon>
        <taxon>Fabaceae</taxon>
        <taxon>Papilionoideae</taxon>
        <taxon>50 kb inversion clade</taxon>
        <taxon>NPAAA clade</taxon>
        <taxon>indigoferoid/millettioid clade</taxon>
        <taxon>Phaseoleae</taxon>
        <taxon>Cajanus</taxon>
    </lineage>
</organism>
<keyword evidence="3 7" id="KW-0863">Zinc-finger</keyword>
<name>A0A151RTF6_CAJCA</name>